<keyword evidence="3" id="KW-1185">Reference proteome</keyword>
<dbReference type="PROSITE" id="PS50943">
    <property type="entry name" value="HTH_CROC1"/>
    <property type="match status" value="1"/>
</dbReference>
<dbReference type="CDD" id="cd00093">
    <property type="entry name" value="HTH_XRE"/>
    <property type="match status" value="1"/>
</dbReference>
<dbReference type="HOGENOM" id="CLU_066192_47_2_5"/>
<dbReference type="STRING" id="314265.R2601_05988"/>
<sequence>MDATTFRDATALGHAIRRLRKAKGWSQADLARLAGTDARQVSRIETAAHEPKLSLLLAVIAALELDLALLPRQGASPETARPRPEDIF</sequence>
<evidence type="ECO:0000313" key="3">
    <source>
        <dbReference type="Proteomes" id="UP000006230"/>
    </source>
</evidence>
<dbReference type="Pfam" id="PF13560">
    <property type="entry name" value="HTH_31"/>
    <property type="match status" value="1"/>
</dbReference>
<dbReference type="GO" id="GO:0003677">
    <property type="term" value="F:DNA binding"/>
    <property type="evidence" value="ECO:0007669"/>
    <property type="project" value="InterPro"/>
</dbReference>
<dbReference type="InterPro" id="IPR010982">
    <property type="entry name" value="Lambda_DNA-bd_dom_sf"/>
</dbReference>
<dbReference type="AlphaFoldDB" id="Q0FSK3"/>
<evidence type="ECO:0000259" key="1">
    <source>
        <dbReference type="PROSITE" id="PS50943"/>
    </source>
</evidence>
<dbReference type="Gene3D" id="1.10.260.40">
    <property type="entry name" value="lambda repressor-like DNA-binding domains"/>
    <property type="match status" value="1"/>
</dbReference>
<proteinExistence type="predicted"/>
<comment type="caution">
    <text evidence="2">The sequence shown here is derived from an EMBL/GenBank/DDBJ whole genome shotgun (WGS) entry which is preliminary data.</text>
</comment>
<dbReference type="GO" id="GO:0008777">
    <property type="term" value="F:acetylornithine deacetylase activity"/>
    <property type="evidence" value="ECO:0007669"/>
    <property type="project" value="UniProtKB-EC"/>
</dbReference>
<feature type="domain" description="HTH cro/C1-type" evidence="1">
    <location>
        <begin position="16"/>
        <end position="70"/>
    </location>
</feature>
<dbReference type="EMBL" id="AATQ01000008">
    <property type="protein sequence ID" value="EAU47250.1"/>
    <property type="molecule type" value="Genomic_DNA"/>
</dbReference>
<dbReference type="RefSeq" id="WP_007803037.1">
    <property type="nucleotide sequence ID" value="NZ_DS022277.1"/>
</dbReference>
<accession>Q0FSK3</accession>
<dbReference type="Proteomes" id="UP000006230">
    <property type="component" value="Unassembled WGS sequence"/>
</dbReference>
<dbReference type="InterPro" id="IPR001387">
    <property type="entry name" value="Cro/C1-type_HTH"/>
</dbReference>
<dbReference type="SMART" id="SM00530">
    <property type="entry name" value="HTH_XRE"/>
    <property type="match status" value="1"/>
</dbReference>
<protein>
    <submittedName>
        <fullName evidence="2">Acetylornithine deacetylase</fullName>
        <ecNumber evidence="2">3.5.1.16</ecNumber>
    </submittedName>
</protein>
<dbReference type="OrthoDB" id="7361823at2"/>
<keyword evidence="2" id="KW-0378">Hydrolase</keyword>
<name>Q0FSK3_SALBH</name>
<reference evidence="2 3" key="1">
    <citation type="journal article" date="2010" name="J. Bacteriol.">
        <title>Genome sequences of Pelagibaca bermudensis HTCC2601T and Maritimibacter alkaliphilus HTCC2654T, the type strains of two marine Roseobacter genera.</title>
        <authorList>
            <person name="Thrash J.C."/>
            <person name="Cho J.C."/>
            <person name="Ferriera S."/>
            <person name="Johnson J."/>
            <person name="Vergin K.L."/>
            <person name="Giovannoni S.J."/>
        </authorList>
    </citation>
    <scope>NUCLEOTIDE SEQUENCE [LARGE SCALE GENOMIC DNA]</scope>
    <source>
        <strain evidence="3">DSM 26914 / JCM 13377 / KCTC 12554 / HTCC2601</strain>
    </source>
</reference>
<organism evidence="2 3">
    <name type="scientific">Salipiger bermudensis (strain DSM 26914 / JCM 13377 / KCTC 12554 / HTCC2601)</name>
    <name type="common">Pelagibaca bermudensis</name>
    <dbReference type="NCBI Taxonomy" id="314265"/>
    <lineage>
        <taxon>Bacteria</taxon>
        <taxon>Pseudomonadati</taxon>
        <taxon>Pseudomonadota</taxon>
        <taxon>Alphaproteobacteria</taxon>
        <taxon>Rhodobacterales</taxon>
        <taxon>Roseobacteraceae</taxon>
        <taxon>Salipiger</taxon>
    </lineage>
</organism>
<dbReference type="EC" id="3.5.1.16" evidence="2"/>
<gene>
    <name evidence="2" type="ORF">R2601_05988</name>
</gene>
<dbReference type="SUPFAM" id="SSF47413">
    <property type="entry name" value="lambda repressor-like DNA-binding domains"/>
    <property type="match status" value="1"/>
</dbReference>
<evidence type="ECO:0000313" key="2">
    <source>
        <dbReference type="EMBL" id="EAU47250.1"/>
    </source>
</evidence>